<keyword evidence="11 14" id="KW-0460">Magnesium</keyword>
<dbReference type="CDD" id="cd18079">
    <property type="entry name" value="S-AdoMet_synt"/>
    <property type="match status" value="1"/>
</dbReference>
<dbReference type="PROSITE" id="PS00377">
    <property type="entry name" value="ADOMET_SYNTHASE_2"/>
    <property type="match status" value="1"/>
</dbReference>
<dbReference type="InterPro" id="IPR022636">
    <property type="entry name" value="S-AdoMet_synthetase_sfam"/>
</dbReference>
<sequence>MEHNRRGVYTAESVGSGHPDKICDQIADGILDECLKQDENSRVACEVVAANRLIVIAGEITTKAKVDHVKIAWDVVTKLGYDRSSFTIISNINQQSPDIAQSVDQKNNMIGAGDQGITVGYACNETNNQMPLAVVMAHDLVKLARELIDNQTFNHAKYDMKAQVSLNYLEDNQVELKTILMSIQHEENIDLSVFKLFVKKFIMDEIATKYGFSKDYEALINPSGLFTSGGPIADTGLTGRKLLVDSFGIYAHHGGGAYSGKDYTKVDRSGAYYARWIAKHIIKAKLATQCEVIISWSIGVPKPLDISINCFDTNTVDMKTIYKIIKKIFNHNLAEIINILKLRTTKYSGLATYGHFGKSEKQYAFENTIYLDEILKML</sequence>
<comment type="cofactor">
    <cofactor evidence="1">
        <name>Mg(2+)</name>
        <dbReference type="ChEBI" id="CHEBI:18420"/>
    </cofactor>
</comment>
<dbReference type="GO" id="GO:0006730">
    <property type="term" value="P:one-carbon metabolic process"/>
    <property type="evidence" value="ECO:0007669"/>
    <property type="project" value="UniProtKB-KW"/>
</dbReference>
<dbReference type="GO" id="GO:0004478">
    <property type="term" value="F:methionine adenosyltransferase activity"/>
    <property type="evidence" value="ECO:0007669"/>
    <property type="project" value="UniProtKB-UniRule"/>
</dbReference>
<evidence type="ECO:0000259" key="18">
    <source>
        <dbReference type="Pfam" id="PF02773"/>
    </source>
</evidence>
<keyword evidence="8 14" id="KW-0479">Metal-binding</keyword>
<dbReference type="InterPro" id="IPR022629">
    <property type="entry name" value="S-AdoMet_synt_central"/>
</dbReference>
<dbReference type="GO" id="GO:0006556">
    <property type="term" value="P:S-adenosylmethionine biosynthetic process"/>
    <property type="evidence" value="ECO:0007669"/>
    <property type="project" value="UniProtKB-UniRule"/>
</dbReference>
<keyword evidence="7 19" id="KW-0808">Transferase</keyword>
<dbReference type="Proteomes" id="UP001216384">
    <property type="component" value="Unassembled WGS sequence"/>
</dbReference>
<evidence type="ECO:0000256" key="14">
    <source>
        <dbReference type="RuleBase" id="RU000542"/>
    </source>
</evidence>
<dbReference type="Pfam" id="PF02772">
    <property type="entry name" value="S-AdoMet_synt_M"/>
    <property type="match status" value="1"/>
</dbReference>
<dbReference type="Pfam" id="PF02773">
    <property type="entry name" value="S-AdoMet_synt_C"/>
    <property type="match status" value="1"/>
</dbReference>
<comment type="subcellular location">
    <subcellularLocation>
        <location evidence="14">Cytoplasm</location>
    </subcellularLocation>
</comment>
<evidence type="ECO:0000259" key="16">
    <source>
        <dbReference type="Pfam" id="PF00438"/>
    </source>
</evidence>
<feature type="domain" description="S-adenosylmethionine synthetase C-terminal" evidence="18">
    <location>
        <begin position="229"/>
        <end position="362"/>
    </location>
</feature>
<dbReference type="EC" id="2.5.1.6" evidence="5 13"/>
<reference evidence="19" key="1">
    <citation type="submission" date="2021-11" db="EMBL/GenBank/DDBJ databases">
        <title>Description of Mycoplasma bradburyaesp. nov.from sea birds: a tribute to a great mycoplasmologist.</title>
        <authorList>
            <person name="Ramirez A.S."/>
            <person name="Poveda C."/>
            <person name="Suarez-Perez A."/>
            <person name="Rosales R.S."/>
            <person name="Dijkman R."/>
            <person name="Feberwee A."/>
            <person name="Spergser J."/>
            <person name="Szostak M.P."/>
            <person name="Ressel L."/>
            <person name="Calabuig P."/>
            <person name="Catania S."/>
            <person name="Gobbo F."/>
            <person name="Timofte D."/>
            <person name="Poveda J.B."/>
        </authorList>
    </citation>
    <scope>NUCLEOTIDE SEQUENCE</scope>
    <source>
        <strain evidence="19">T264</strain>
    </source>
</reference>
<dbReference type="SUPFAM" id="SSF55973">
    <property type="entry name" value="S-adenosylmethionine synthetase"/>
    <property type="match status" value="3"/>
</dbReference>
<dbReference type="InterPro" id="IPR022628">
    <property type="entry name" value="S-AdoMet_synt_N"/>
</dbReference>
<dbReference type="InterPro" id="IPR022631">
    <property type="entry name" value="ADOMET_SYNTHASE_CS"/>
</dbReference>
<comment type="pathway">
    <text evidence="3">Amino-acid biosynthesis; S-adenosyl-L-methionine biosynthesis; S-adenosyl-L-methionine from L-methionine: step 1/1.</text>
</comment>
<keyword evidence="10" id="KW-0067">ATP-binding</keyword>
<accession>A0AAW6HP21</accession>
<dbReference type="GO" id="GO:0005737">
    <property type="term" value="C:cytoplasm"/>
    <property type="evidence" value="ECO:0007669"/>
    <property type="project" value="UniProtKB-SubCell"/>
</dbReference>
<name>A0AAW6HP21_9MOLU</name>
<evidence type="ECO:0000256" key="13">
    <source>
        <dbReference type="NCBIfam" id="TIGR01034"/>
    </source>
</evidence>
<dbReference type="PROSITE" id="PS00376">
    <property type="entry name" value="ADOMET_SYNTHASE_1"/>
    <property type="match status" value="1"/>
</dbReference>
<evidence type="ECO:0000256" key="12">
    <source>
        <dbReference type="ARBA" id="ARBA00022958"/>
    </source>
</evidence>
<evidence type="ECO:0000256" key="11">
    <source>
        <dbReference type="ARBA" id="ARBA00022842"/>
    </source>
</evidence>
<dbReference type="GO" id="GO:0005524">
    <property type="term" value="F:ATP binding"/>
    <property type="evidence" value="ECO:0007669"/>
    <property type="project" value="UniProtKB-KW"/>
</dbReference>
<comment type="similarity">
    <text evidence="4 15">Belongs to the AdoMet synthase family.</text>
</comment>
<evidence type="ECO:0000256" key="10">
    <source>
        <dbReference type="ARBA" id="ARBA00022840"/>
    </source>
</evidence>
<feature type="domain" description="S-adenosylmethionine synthetase N-terminal" evidence="16">
    <location>
        <begin position="8"/>
        <end position="97"/>
    </location>
</feature>
<dbReference type="AlphaFoldDB" id="A0AAW6HP21"/>
<dbReference type="InterPro" id="IPR022630">
    <property type="entry name" value="S-AdoMet_synt_C"/>
</dbReference>
<dbReference type="Gene3D" id="3.30.300.10">
    <property type="match status" value="3"/>
</dbReference>
<comment type="cofactor">
    <cofactor evidence="2">
        <name>K(+)</name>
        <dbReference type="ChEBI" id="CHEBI:29103"/>
    </cofactor>
</comment>
<evidence type="ECO:0000256" key="15">
    <source>
        <dbReference type="RuleBase" id="RU004462"/>
    </source>
</evidence>
<keyword evidence="12 14" id="KW-0630">Potassium</keyword>
<evidence type="ECO:0000256" key="9">
    <source>
        <dbReference type="ARBA" id="ARBA00022741"/>
    </source>
</evidence>
<evidence type="ECO:0000256" key="8">
    <source>
        <dbReference type="ARBA" id="ARBA00022723"/>
    </source>
</evidence>
<feature type="domain" description="S-adenosylmethionine synthetase central" evidence="17">
    <location>
        <begin position="110"/>
        <end position="226"/>
    </location>
</feature>
<evidence type="ECO:0000256" key="7">
    <source>
        <dbReference type="ARBA" id="ARBA00022679"/>
    </source>
</evidence>
<evidence type="ECO:0000256" key="2">
    <source>
        <dbReference type="ARBA" id="ARBA00001958"/>
    </source>
</evidence>
<dbReference type="RefSeq" id="WP_272404041.1">
    <property type="nucleotide sequence ID" value="NZ_JAJHZP010000014.1"/>
</dbReference>
<proteinExistence type="inferred from homology"/>
<evidence type="ECO:0000313" key="20">
    <source>
        <dbReference type="Proteomes" id="UP001216384"/>
    </source>
</evidence>
<evidence type="ECO:0000256" key="5">
    <source>
        <dbReference type="ARBA" id="ARBA00012828"/>
    </source>
</evidence>
<keyword evidence="9" id="KW-0547">Nucleotide-binding</keyword>
<evidence type="ECO:0000256" key="4">
    <source>
        <dbReference type="ARBA" id="ARBA00009685"/>
    </source>
</evidence>
<evidence type="ECO:0000256" key="6">
    <source>
        <dbReference type="ARBA" id="ARBA00022563"/>
    </source>
</evidence>
<organism evidence="19 20">
    <name type="scientific">Mycoplasma bradburyae</name>
    <dbReference type="NCBI Taxonomy" id="2963128"/>
    <lineage>
        <taxon>Bacteria</taxon>
        <taxon>Bacillati</taxon>
        <taxon>Mycoplasmatota</taxon>
        <taxon>Mollicutes</taxon>
        <taxon>Mycoplasmataceae</taxon>
        <taxon>Mycoplasma</taxon>
    </lineage>
</organism>
<dbReference type="GO" id="GO:0046872">
    <property type="term" value="F:metal ion binding"/>
    <property type="evidence" value="ECO:0007669"/>
    <property type="project" value="UniProtKB-KW"/>
</dbReference>
<comment type="subunit">
    <text evidence="14">Homotetramer.</text>
</comment>
<dbReference type="NCBIfam" id="TIGR01034">
    <property type="entry name" value="metK"/>
    <property type="match status" value="1"/>
</dbReference>
<evidence type="ECO:0000313" key="19">
    <source>
        <dbReference type="EMBL" id="MDC4183525.1"/>
    </source>
</evidence>
<gene>
    <name evidence="19" type="primary">metK</name>
    <name evidence="19" type="ORF">LNO71_02575</name>
</gene>
<evidence type="ECO:0000259" key="17">
    <source>
        <dbReference type="Pfam" id="PF02772"/>
    </source>
</evidence>
<protein>
    <recommendedName>
        <fullName evidence="5 13">Methionine adenosyltransferase</fullName>
        <ecNumber evidence="5 13">2.5.1.6</ecNumber>
    </recommendedName>
</protein>
<dbReference type="Pfam" id="PF00438">
    <property type="entry name" value="S-AdoMet_synt_N"/>
    <property type="match status" value="1"/>
</dbReference>
<evidence type="ECO:0000256" key="1">
    <source>
        <dbReference type="ARBA" id="ARBA00001946"/>
    </source>
</evidence>
<dbReference type="EMBL" id="JAJHZP010000014">
    <property type="protein sequence ID" value="MDC4183525.1"/>
    <property type="molecule type" value="Genomic_DNA"/>
</dbReference>
<dbReference type="PIRSF" id="PIRSF000497">
    <property type="entry name" value="MAT"/>
    <property type="match status" value="1"/>
</dbReference>
<dbReference type="PANTHER" id="PTHR11964">
    <property type="entry name" value="S-ADENOSYLMETHIONINE SYNTHETASE"/>
    <property type="match status" value="1"/>
</dbReference>
<comment type="caution">
    <text evidence="19">The sequence shown here is derived from an EMBL/GenBank/DDBJ whole genome shotgun (WGS) entry which is preliminary data.</text>
</comment>
<keyword evidence="6" id="KW-0554">One-carbon metabolism</keyword>
<evidence type="ECO:0000256" key="3">
    <source>
        <dbReference type="ARBA" id="ARBA00005224"/>
    </source>
</evidence>
<dbReference type="InterPro" id="IPR002133">
    <property type="entry name" value="S-AdoMet_synthetase"/>
</dbReference>